<dbReference type="PANTHER" id="PTHR22762">
    <property type="entry name" value="ALPHA-GLUCOSIDASE"/>
    <property type="match status" value="1"/>
</dbReference>
<organism evidence="7 8">
    <name type="scientific">Marinitoga piezophila (strain DSM 14283 / JCM 11233 / KA3)</name>
    <dbReference type="NCBI Taxonomy" id="443254"/>
    <lineage>
        <taxon>Bacteria</taxon>
        <taxon>Thermotogati</taxon>
        <taxon>Thermotogota</taxon>
        <taxon>Thermotogae</taxon>
        <taxon>Petrotogales</taxon>
        <taxon>Petrotogaceae</taxon>
        <taxon>Marinitoga</taxon>
    </lineage>
</organism>
<dbReference type="HOGENOM" id="CLU_000631_7_2_0"/>
<dbReference type="CDD" id="cd14752">
    <property type="entry name" value="GH31_N"/>
    <property type="match status" value="1"/>
</dbReference>
<dbReference type="STRING" id="443254.Marpi_1155"/>
<dbReference type="Gene3D" id="2.60.40.1760">
    <property type="entry name" value="glycosyl hydrolase (family 31)"/>
    <property type="match status" value="1"/>
</dbReference>
<dbReference type="SUPFAM" id="SSF51445">
    <property type="entry name" value="(Trans)glycosidases"/>
    <property type="match status" value="1"/>
</dbReference>
<reference evidence="7 8" key="1">
    <citation type="journal article" date="2012" name="J. Bacteriol.">
        <title>Complete Genome Sequence of the Thermophilic, Piezophilic, Heterotrophic Bacterium Marinitoga piezophila KA3.</title>
        <authorList>
            <person name="Lucas S."/>
            <person name="Han J."/>
            <person name="Lapidus A."/>
            <person name="Cheng J.F."/>
            <person name="Goodwin L.A."/>
            <person name="Pitluck S."/>
            <person name="Peters L."/>
            <person name="Mikhailova N."/>
            <person name="Teshima H."/>
            <person name="Detter J.C."/>
            <person name="Han C."/>
            <person name="Tapia R."/>
            <person name="Land M."/>
            <person name="Hauser L."/>
            <person name="Kyrpides N.C."/>
            <person name="Ivanova N."/>
            <person name="Pagani I."/>
            <person name="Vannier P."/>
            <person name="Oger P."/>
            <person name="Bartlett D.H."/>
            <person name="Noll K.M."/>
            <person name="Woyke T."/>
            <person name="Jebbar M."/>
        </authorList>
    </citation>
    <scope>NUCLEOTIDE SEQUENCE [LARGE SCALE GENOMIC DNA]</scope>
    <source>
        <strain evidence="8">DSM 14283 / JCM 11233 / KA3</strain>
    </source>
</reference>
<evidence type="ECO:0000259" key="4">
    <source>
        <dbReference type="Pfam" id="PF13802"/>
    </source>
</evidence>
<sequence>MLKANLLNFTTLYRFGTPFETDAVTLDKKSLNFTETEQLPFFSFEKNDTIFTLKFQLNEEDRIYGLGQTLGGLNKRGKRYKLYATDDPLHTPEKESLYGSHPFLIVNNKFGLFIDYPSEIIFDIGFTKHDIMEITIPSNNFDLYIFNSQNNIEIIKEYLKLTGTPYIPPKWAFGYQQCRWSYPDAKTIKEVAENFRKKEIPCDAIYMDIDYMKDFKVFTIDENKFPDFDKFMKEMKEKGFKLVPIVDPGVKIEKGYDVYEEGKEKGYFCKDKDGKDFVATVWPGFTHFPDFLNPEVRKWWGRKYKLFTDLGIYSFWNDMNEPSIFFVPDALKKYLKEINEMLNKEIGLEFFGIKDGINALSNKREYYSEFYHNTPYGKFSNEELHNLYGYYMAKATVEGFNELIPDKRYLLLSRSSYAGHHRIATIWMGDNMSWWEHMLVNIRMLLSLNMAGFFYTGADIGGFGSNASPELVIRWMQLGVFSPLYRNHSALGTRHQEPWAFDENIENIMKKIIEFRYALIPYLYSEFFNSIEELTPFISPLFLHYNDDETSFEIEDQFMVGKSLMAAPIIQPNAKGRFVYLPENKWLYWKVSDFKERNVEVLNPGTHYIKAGLNEIPVFIKENSLIVLNEEKLNYVDEKATEEIIVIGFVTDKAEFIYFEDDGESFAFKEGNYAKIKITVIKNKNGYDFEVEKDESEKFETSLKRIKFEIYNENNEKVVFTLSL</sequence>
<proteinExistence type="inferred from homology"/>
<dbReference type="RefSeq" id="WP_014296637.1">
    <property type="nucleotide sequence ID" value="NC_016751.1"/>
</dbReference>
<keyword evidence="2 7" id="KW-0378">Hydrolase</keyword>
<dbReference type="OrthoDB" id="176168at2"/>
<evidence type="ECO:0000256" key="1">
    <source>
        <dbReference type="ARBA" id="ARBA00007806"/>
    </source>
</evidence>
<feature type="domain" description="Glycoside hydrolase family 31 TIM barrel" evidence="3">
    <location>
        <begin position="165"/>
        <end position="525"/>
    </location>
</feature>
<gene>
    <name evidence="7" type="ordered locus">Marpi_1155</name>
</gene>
<dbReference type="EMBL" id="CP003257">
    <property type="protein sequence ID" value="AEX85565.1"/>
    <property type="molecule type" value="Genomic_DNA"/>
</dbReference>
<dbReference type="GO" id="GO:0030246">
    <property type="term" value="F:carbohydrate binding"/>
    <property type="evidence" value="ECO:0007669"/>
    <property type="project" value="InterPro"/>
</dbReference>
<dbReference type="Pfam" id="PF17137">
    <property type="entry name" value="DUF5110"/>
    <property type="match status" value="1"/>
</dbReference>
<reference evidence="8" key="2">
    <citation type="submission" date="2012-01" db="EMBL/GenBank/DDBJ databases">
        <title>Complete sequence of chromosome of Marinitoga piezophila KA3.</title>
        <authorList>
            <person name="Lucas S."/>
            <person name="Han J."/>
            <person name="Lapidus A."/>
            <person name="Cheng J.-F."/>
            <person name="Goodwin L."/>
            <person name="Pitluck S."/>
            <person name="Peters L."/>
            <person name="Mikhailova N."/>
            <person name="Teshima H."/>
            <person name="Detter J.C."/>
            <person name="Han C."/>
            <person name="Tapia R."/>
            <person name="Land M."/>
            <person name="Hauser L."/>
            <person name="Kyrpides N."/>
            <person name="Ivanova N."/>
            <person name="Pagani I."/>
            <person name="Jebbar M."/>
            <person name="Vannier P."/>
            <person name="Oger P."/>
            <person name="Cario A."/>
            <person name="Bartlett D."/>
            <person name="Noll K.M."/>
            <person name="Woyke T."/>
        </authorList>
    </citation>
    <scope>NUCLEOTIDE SEQUENCE [LARGE SCALE GENOMIC DNA]</scope>
    <source>
        <strain evidence="8">DSM 14283 / JCM 11233 / KA3</strain>
    </source>
</reference>
<evidence type="ECO:0000256" key="2">
    <source>
        <dbReference type="RuleBase" id="RU361185"/>
    </source>
</evidence>
<dbReference type="Proteomes" id="UP000007161">
    <property type="component" value="Chromosome"/>
</dbReference>
<dbReference type="GO" id="GO:0005975">
    <property type="term" value="P:carbohydrate metabolic process"/>
    <property type="evidence" value="ECO:0007669"/>
    <property type="project" value="InterPro"/>
</dbReference>
<evidence type="ECO:0000259" key="6">
    <source>
        <dbReference type="Pfam" id="PF21365"/>
    </source>
</evidence>
<dbReference type="Gene3D" id="2.60.40.4040">
    <property type="match status" value="1"/>
</dbReference>
<keyword evidence="2" id="KW-0326">Glycosidase</keyword>
<dbReference type="SUPFAM" id="SSF51011">
    <property type="entry name" value="Glycosyl hydrolase domain"/>
    <property type="match status" value="1"/>
</dbReference>
<name>H2J881_MARPK</name>
<evidence type="ECO:0000259" key="5">
    <source>
        <dbReference type="Pfam" id="PF17137"/>
    </source>
</evidence>
<protein>
    <submittedName>
        <fullName evidence="7">Family 31 glycosyl hydrolase, alpha-glucosidase</fullName>
    </submittedName>
</protein>
<dbReference type="InterPro" id="IPR000322">
    <property type="entry name" value="Glyco_hydro_31_TIM"/>
</dbReference>
<feature type="domain" description="Glycoside hydrolase family 31 N-terminal" evidence="4">
    <location>
        <begin position="23"/>
        <end position="123"/>
    </location>
</feature>
<feature type="domain" description="Glycosyl hydrolase family 31 C-terminal" evidence="6">
    <location>
        <begin position="535"/>
        <end position="626"/>
    </location>
</feature>
<dbReference type="PANTHER" id="PTHR22762:SF166">
    <property type="entry name" value="ALPHA-GLUCOSIDASE"/>
    <property type="match status" value="1"/>
</dbReference>
<keyword evidence="8" id="KW-1185">Reference proteome</keyword>
<dbReference type="Pfam" id="PF01055">
    <property type="entry name" value="Glyco_hydro_31_2nd"/>
    <property type="match status" value="1"/>
</dbReference>
<dbReference type="InterPro" id="IPR011013">
    <property type="entry name" value="Gal_mutarotase_sf_dom"/>
</dbReference>
<dbReference type="eggNOG" id="COG1501">
    <property type="taxonomic scope" value="Bacteria"/>
</dbReference>
<feature type="domain" description="DUF5110" evidence="5">
    <location>
        <begin position="649"/>
        <end position="711"/>
    </location>
</feature>
<dbReference type="InterPro" id="IPR017853">
    <property type="entry name" value="GH"/>
</dbReference>
<dbReference type="AlphaFoldDB" id="H2J881"/>
<dbReference type="InterPro" id="IPR033403">
    <property type="entry name" value="DUF5110"/>
</dbReference>
<dbReference type="Pfam" id="PF13802">
    <property type="entry name" value="Gal_mutarotas_2"/>
    <property type="match status" value="1"/>
</dbReference>
<dbReference type="KEGG" id="mpz:Marpi_1155"/>
<dbReference type="Pfam" id="PF21365">
    <property type="entry name" value="Glyco_hydro_31_3rd"/>
    <property type="match status" value="1"/>
</dbReference>
<dbReference type="Gene3D" id="3.20.20.80">
    <property type="entry name" value="Glycosidases"/>
    <property type="match status" value="1"/>
</dbReference>
<comment type="similarity">
    <text evidence="1 2">Belongs to the glycosyl hydrolase 31 family.</text>
</comment>
<evidence type="ECO:0000313" key="8">
    <source>
        <dbReference type="Proteomes" id="UP000007161"/>
    </source>
</evidence>
<dbReference type="InterPro" id="IPR025887">
    <property type="entry name" value="Glyco_hydro_31_N_dom"/>
</dbReference>
<accession>H2J881</accession>
<dbReference type="CDD" id="cd06604">
    <property type="entry name" value="GH31_glucosidase_II_MalA"/>
    <property type="match status" value="1"/>
</dbReference>
<dbReference type="InterPro" id="IPR048395">
    <property type="entry name" value="Glyco_hydro_31_C"/>
</dbReference>
<evidence type="ECO:0000313" key="7">
    <source>
        <dbReference type="EMBL" id="AEX85565.1"/>
    </source>
</evidence>
<evidence type="ECO:0000259" key="3">
    <source>
        <dbReference type="Pfam" id="PF01055"/>
    </source>
</evidence>
<dbReference type="SUPFAM" id="SSF74650">
    <property type="entry name" value="Galactose mutarotase-like"/>
    <property type="match status" value="1"/>
</dbReference>
<dbReference type="GO" id="GO:0004553">
    <property type="term" value="F:hydrolase activity, hydrolyzing O-glycosyl compounds"/>
    <property type="evidence" value="ECO:0007669"/>
    <property type="project" value="InterPro"/>
</dbReference>